<evidence type="ECO:0000259" key="2">
    <source>
        <dbReference type="Pfam" id="PF00266"/>
    </source>
</evidence>
<accession>A0A2P8F6A6</accession>
<evidence type="ECO:0000313" key="3">
    <source>
        <dbReference type="EMBL" id="PSL17253.1"/>
    </source>
</evidence>
<dbReference type="PANTHER" id="PTHR43586:SF21">
    <property type="entry name" value="PYRIDOXAL PHOSPHATE (PLP)-DEPENDENT ASPARTATE AMINOTRANSFERASE SUPERFAMILY"/>
    <property type="match status" value="1"/>
</dbReference>
<evidence type="ECO:0000256" key="1">
    <source>
        <dbReference type="ARBA" id="ARBA00022898"/>
    </source>
</evidence>
<dbReference type="Proteomes" id="UP000240418">
    <property type="component" value="Unassembled WGS sequence"/>
</dbReference>
<organism evidence="3 4">
    <name type="scientific">Shimia abyssi</name>
    <dbReference type="NCBI Taxonomy" id="1662395"/>
    <lineage>
        <taxon>Bacteria</taxon>
        <taxon>Pseudomonadati</taxon>
        <taxon>Pseudomonadota</taxon>
        <taxon>Alphaproteobacteria</taxon>
        <taxon>Rhodobacterales</taxon>
        <taxon>Roseobacteraceae</taxon>
    </lineage>
</organism>
<dbReference type="InterPro" id="IPR000192">
    <property type="entry name" value="Aminotrans_V_dom"/>
</dbReference>
<protein>
    <submittedName>
        <fullName evidence="3">Cysteine desulfurase family protein (TIGR01976 family)</fullName>
    </submittedName>
</protein>
<dbReference type="OrthoDB" id="7592443at2"/>
<dbReference type="Gene3D" id="3.40.640.10">
    <property type="entry name" value="Type I PLP-dependent aspartate aminotransferase-like (Major domain)"/>
    <property type="match status" value="1"/>
</dbReference>
<keyword evidence="1" id="KW-0663">Pyridoxal phosphate</keyword>
<dbReference type="SUPFAM" id="SSF53383">
    <property type="entry name" value="PLP-dependent transferases"/>
    <property type="match status" value="1"/>
</dbReference>
<sequence length="406" mass="43735">MLDVDFVRSQFPAFDEPSLAGQAFFENAGGSYTCAQVIDRLTRFYTQRKVQPYAPYQASELAGAEMDEARARLAAMLGVETDEVSFGPSSTQNTYVLAQAFRAWMDPGDVIIVTNQDHEANTGPWRRLADDGIEVREWRINPETGHLDPEDLANLLDDRVRLVCLPHCSNVVGEINPVARISSLAHAAGAFVCVDGVSYAPHGLPDVGALGADIYLFSAYKTYGPHQGVMVMRRNLGMMLPNQGHYFNGDTLYKRFTPAGPDHAQIAASAGMVDYAEALAAHHGVLGETPAATAAAVHDLMRAREIELLQPVLDFVASRNSVRLIGPADANLRAPTVAMAANAPGEALAAKLADHGIMAGGGDFYVVRALEAQGVDMARGVLRVSFVHYTSQAEIDQLLEGLEAVL</sequence>
<proteinExistence type="predicted"/>
<name>A0A2P8F6A6_9RHOB</name>
<dbReference type="InterPro" id="IPR015422">
    <property type="entry name" value="PyrdxlP-dep_Trfase_small"/>
</dbReference>
<dbReference type="AlphaFoldDB" id="A0A2P8F6A6"/>
<evidence type="ECO:0000313" key="4">
    <source>
        <dbReference type="Proteomes" id="UP000240418"/>
    </source>
</evidence>
<dbReference type="InterPro" id="IPR015421">
    <property type="entry name" value="PyrdxlP-dep_Trfase_major"/>
</dbReference>
<dbReference type="Gene3D" id="3.90.1150.10">
    <property type="entry name" value="Aspartate Aminotransferase, domain 1"/>
    <property type="match status" value="1"/>
</dbReference>
<dbReference type="PANTHER" id="PTHR43586">
    <property type="entry name" value="CYSTEINE DESULFURASE"/>
    <property type="match status" value="1"/>
</dbReference>
<keyword evidence="4" id="KW-1185">Reference proteome</keyword>
<dbReference type="Pfam" id="PF00266">
    <property type="entry name" value="Aminotran_5"/>
    <property type="match status" value="1"/>
</dbReference>
<dbReference type="EMBL" id="PYGJ01000019">
    <property type="protein sequence ID" value="PSL17253.1"/>
    <property type="molecule type" value="Genomic_DNA"/>
</dbReference>
<gene>
    <name evidence="3" type="ORF">CLV88_11923</name>
</gene>
<feature type="domain" description="Aminotransferase class V" evidence="2">
    <location>
        <begin position="24"/>
        <end position="398"/>
    </location>
</feature>
<dbReference type="InterPro" id="IPR015424">
    <property type="entry name" value="PyrdxlP-dep_Trfase"/>
</dbReference>
<comment type="caution">
    <text evidence="3">The sequence shown here is derived from an EMBL/GenBank/DDBJ whole genome shotgun (WGS) entry which is preliminary data.</text>
</comment>
<dbReference type="RefSeq" id="WP_106610170.1">
    <property type="nucleotide sequence ID" value="NZ_PYGJ01000019.1"/>
</dbReference>
<reference evidence="3 4" key="1">
    <citation type="submission" date="2018-03" db="EMBL/GenBank/DDBJ databases">
        <title>Genomic Encyclopedia of Archaeal and Bacterial Type Strains, Phase II (KMG-II): from individual species to whole genera.</title>
        <authorList>
            <person name="Goeker M."/>
        </authorList>
    </citation>
    <scope>NUCLEOTIDE SEQUENCE [LARGE SCALE GENOMIC DNA]</scope>
    <source>
        <strain evidence="3 4">DSM 100673</strain>
    </source>
</reference>